<keyword evidence="3" id="KW-1185">Reference proteome</keyword>
<dbReference type="STRING" id="139825.A0A401GYE4"/>
<gene>
    <name evidence="2" type="ORF">SCP_1004740</name>
</gene>
<dbReference type="Proteomes" id="UP000287166">
    <property type="component" value="Unassembled WGS sequence"/>
</dbReference>
<evidence type="ECO:0000313" key="3">
    <source>
        <dbReference type="Proteomes" id="UP000287166"/>
    </source>
</evidence>
<accession>A0A401GYE4</accession>
<feature type="region of interest" description="Disordered" evidence="1">
    <location>
        <begin position="134"/>
        <end position="180"/>
    </location>
</feature>
<dbReference type="EMBL" id="BFAD01000010">
    <property type="protein sequence ID" value="GBE87227.1"/>
    <property type="molecule type" value="Genomic_DNA"/>
</dbReference>
<dbReference type="AlphaFoldDB" id="A0A401GYE4"/>
<reference evidence="2 3" key="1">
    <citation type="journal article" date="2018" name="Sci. Rep.">
        <title>Genome sequence of the cauliflower mushroom Sparassis crispa (Hanabiratake) and its association with beneficial usage.</title>
        <authorList>
            <person name="Kiyama R."/>
            <person name="Furutani Y."/>
            <person name="Kawaguchi K."/>
            <person name="Nakanishi T."/>
        </authorList>
    </citation>
    <scope>NUCLEOTIDE SEQUENCE [LARGE SCALE GENOMIC DNA]</scope>
</reference>
<sequence length="281" mass="29846">MALFSSSTTKAKTPPETTWSSSIQHFFGKPAEDPPVQSWLDKVARACKAQKVSSERWPEFARPYLNGEAKKRLGQLESVLQRTHGQQWCWTWATFSAAMNNMKWDTDKTKTVKVKVQKNTSGGWWVVGRGCGTTGDAKGKTSASRTPKARSSGKAVTKKTTKDKGTATPAKALQKKATSISGHKRSVSVLARLVPHALSPSPPPPPQETITVPLWLLAASDAVLEAVNRNPDATSATLAAILIAISSIPMPAAGIAQTIGTVAAGVGTALLKAHMTSSHAA</sequence>
<dbReference type="RefSeq" id="XP_027618140.1">
    <property type="nucleotide sequence ID" value="XM_027762339.1"/>
</dbReference>
<organism evidence="2 3">
    <name type="scientific">Sparassis crispa</name>
    <dbReference type="NCBI Taxonomy" id="139825"/>
    <lineage>
        <taxon>Eukaryota</taxon>
        <taxon>Fungi</taxon>
        <taxon>Dikarya</taxon>
        <taxon>Basidiomycota</taxon>
        <taxon>Agaricomycotina</taxon>
        <taxon>Agaricomycetes</taxon>
        <taxon>Polyporales</taxon>
        <taxon>Sparassidaceae</taxon>
        <taxon>Sparassis</taxon>
    </lineage>
</organism>
<evidence type="ECO:0000256" key="1">
    <source>
        <dbReference type="SAM" id="MobiDB-lite"/>
    </source>
</evidence>
<proteinExistence type="predicted"/>
<dbReference type="GeneID" id="38784144"/>
<dbReference type="InParanoid" id="A0A401GYE4"/>
<feature type="region of interest" description="Disordered" evidence="1">
    <location>
        <begin position="1"/>
        <end position="21"/>
    </location>
</feature>
<evidence type="ECO:0000313" key="2">
    <source>
        <dbReference type="EMBL" id="GBE87227.1"/>
    </source>
</evidence>
<name>A0A401GYE4_9APHY</name>
<protein>
    <submittedName>
        <fullName evidence="2">Uncharacterized protein</fullName>
    </submittedName>
</protein>
<comment type="caution">
    <text evidence="2">The sequence shown here is derived from an EMBL/GenBank/DDBJ whole genome shotgun (WGS) entry which is preliminary data.</text>
</comment>